<keyword evidence="2" id="KW-0812">Transmembrane</keyword>
<keyword evidence="2" id="KW-0472">Membrane</keyword>
<keyword evidence="5" id="KW-1185">Reference proteome</keyword>
<evidence type="ECO:0008006" key="6">
    <source>
        <dbReference type="Google" id="ProtNLM"/>
    </source>
</evidence>
<dbReference type="RefSeq" id="WP_382372218.1">
    <property type="nucleotide sequence ID" value="NZ_JBHRZI010000011.1"/>
</dbReference>
<keyword evidence="3" id="KW-0732">Signal</keyword>
<feature type="chain" id="PRO_5046712966" description="Gram-positive cocci surface proteins LPxTG domain-containing protein" evidence="3">
    <location>
        <begin position="25"/>
        <end position="429"/>
    </location>
</feature>
<organism evidence="4 5">
    <name type="scientific">Lentzea rhizosphaerae</name>
    <dbReference type="NCBI Taxonomy" id="2041025"/>
    <lineage>
        <taxon>Bacteria</taxon>
        <taxon>Bacillati</taxon>
        <taxon>Actinomycetota</taxon>
        <taxon>Actinomycetes</taxon>
        <taxon>Pseudonocardiales</taxon>
        <taxon>Pseudonocardiaceae</taxon>
        <taxon>Lentzea</taxon>
    </lineage>
</organism>
<feature type="signal peptide" evidence="3">
    <location>
        <begin position="1"/>
        <end position="24"/>
    </location>
</feature>
<feature type="region of interest" description="Disordered" evidence="1">
    <location>
        <begin position="360"/>
        <end position="392"/>
    </location>
</feature>
<accession>A0ABV8BS44</accession>
<reference evidence="5" key="1">
    <citation type="journal article" date="2019" name="Int. J. Syst. Evol. Microbiol.">
        <title>The Global Catalogue of Microorganisms (GCM) 10K type strain sequencing project: providing services to taxonomists for standard genome sequencing and annotation.</title>
        <authorList>
            <consortium name="The Broad Institute Genomics Platform"/>
            <consortium name="The Broad Institute Genome Sequencing Center for Infectious Disease"/>
            <person name="Wu L."/>
            <person name="Ma J."/>
        </authorList>
    </citation>
    <scope>NUCLEOTIDE SEQUENCE [LARGE SCALE GENOMIC DNA]</scope>
    <source>
        <strain evidence="5">CGMCC 4.7405</strain>
    </source>
</reference>
<feature type="compositionally biased region" description="Low complexity" evidence="1">
    <location>
        <begin position="363"/>
        <end position="386"/>
    </location>
</feature>
<proteinExistence type="predicted"/>
<gene>
    <name evidence="4" type="ORF">ACFOWZ_13585</name>
</gene>
<evidence type="ECO:0000313" key="4">
    <source>
        <dbReference type="EMBL" id="MFC3892509.1"/>
    </source>
</evidence>
<evidence type="ECO:0000256" key="1">
    <source>
        <dbReference type="SAM" id="MobiDB-lite"/>
    </source>
</evidence>
<dbReference type="Proteomes" id="UP001595690">
    <property type="component" value="Unassembled WGS sequence"/>
</dbReference>
<protein>
    <recommendedName>
        <fullName evidence="6">Gram-positive cocci surface proteins LPxTG domain-containing protein</fullName>
    </recommendedName>
</protein>
<comment type="caution">
    <text evidence="4">The sequence shown here is derived from an EMBL/GenBank/DDBJ whole genome shotgun (WGS) entry which is preliminary data.</text>
</comment>
<evidence type="ECO:0000313" key="5">
    <source>
        <dbReference type="Proteomes" id="UP001595690"/>
    </source>
</evidence>
<keyword evidence="2" id="KW-1133">Transmembrane helix</keyword>
<sequence>MKNVFAVTMTAALVLTAVGTPAFAQDETITVEGLFYIDRNGDNAYNAGENVRAGGPGVQIRVQGTNELVGTFPAGPDGRYRAVLPKGPEYVTSSLEKDYSSTVLGHDVSESRTDADYPLRGYFLNGFTFVDSNGDGVKQADEKTHAGKIKVSGQVQSGAQFSAEAQAGADGAYQLDLPLGALTLTAPDLTRNGLALAKPKSGVDVDWVTGTLALGPAGSERDIRADARYFEPKGDGALEGTAISPAKDTYVVGDQIEVEFKLLNKGDVPGKLSVVVFGVGPDNVELISLSDNVTGTMQEFETVAKLMPGQSITVKMKLEIVGTGLTQIGPFARPFIGGFRDVDHKNQGQPFYKQVKVVEKGATTEPSTPSSSAQTTTPTTTTTAPAVAKAGNKSGLASTGASVLGFLGLGAVLLAAGVSVFFVARRRRS</sequence>
<feature type="transmembrane region" description="Helical" evidence="2">
    <location>
        <begin position="403"/>
        <end position="424"/>
    </location>
</feature>
<dbReference type="EMBL" id="JBHRZI010000011">
    <property type="protein sequence ID" value="MFC3892509.1"/>
    <property type="molecule type" value="Genomic_DNA"/>
</dbReference>
<evidence type="ECO:0000256" key="3">
    <source>
        <dbReference type="SAM" id="SignalP"/>
    </source>
</evidence>
<evidence type="ECO:0000256" key="2">
    <source>
        <dbReference type="SAM" id="Phobius"/>
    </source>
</evidence>
<name>A0ABV8BS44_9PSEU</name>